<reference evidence="1 2" key="1">
    <citation type="journal article" date="2016" name="Sci. Rep.">
        <title>Metabolic traits of an uncultured archaeal lineage -MSBL1- from brine pools of the Red Sea.</title>
        <authorList>
            <person name="Mwirichia R."/>
            <person name="Alam I."/>
            <person name="Rashid M."/>
            <person name="Vinu M."/>
            <person name="Ba-Alawi W."/>
            <person name="Anthony Kamau A."/>
            <person name="Kamanda Ngugi D."/>
            <person name="Goker M."/>
            <person name="Klenk H.P."/>
            <person name="Bajic V."/>
            <person name="Stingl U."/>
        </authorList>
    </citation>
    <scope>NUCLEOTIDE SEQUENCE [LARGE SCALE GENOMIC DNA]</scope>
    <source>
        <strain evidence="1">SCGC-AAA259E17</strain>
    </source>
</reference>
<dbReference type="Proteomes" id="UP000070373">
    <property type="component" value="Unassembled WGS sequence"/>
</dbReference>
<name>A0A133UFT1_9EURY</name>
<sequence length="104" mass="11709">MKNRVRKEDSKMVKSEVTCSVPGCDNTLTEEQMKKKMAVCSSCEAAKMHLCESCGKKLAQERIESGATLCRECELNPSDLNELGEAETEVLEYEAEYESEEFMV</sequence>
<comment type="caution">
    <text evidence="1">The sequence shown here is derived from an EMBL/GenBank/DDBJ whole genome shotgun (WGS) entry which is preliminary data.</text>
</comment>
<protein>
    <submittedName>
        <fullName evidence="1">Uncharacterized protein</fullName>
    </submittedName>
</protein>
<dbReference type="AlphaFoldDB" id="A0A133UFT1"/>
<evidence type="ECO:0000313" key="1">
    <source>
        <dbReference type="EMBL" id="KXA93037.1"/>
    </source>
</evidence>
<gene>
    <name evidence="1" type="ORF">AKJ64_01535</name>
</gene>
<keyword evidence="2" id="KW-1185">Reference proteome</keyword>
<dbReference type="EMBL" id="LHXN01000018">
    <property type="protein sequence ID" value="KXA93037.1"/>
    <property type="molecule type" value="Genomic_DNA"/>
</dbReference>
<evidence type="ECO:0000313" key="2">
    <source>
        <dbReference type="Proteomes" id="UP000070373"/>
    </source>
</evidence>
<organism evidence="1 2">
    <name type="scientific">candidate division MSBL1 archaeon SCGC-AAA259E17</name>
    <dbReference type="NCBI Taxonomy" id="1698263"/>
    <lineage>
        <taxon>Archaea</taxon>
        <taxon>Methanobacteriati</taxon>
        <taxon>Methanobacteriota</taxon>
        <taxon>candidate division MSBL1</taxon>
    </lineage>
</organism>
<accession>A0A133UFT1</accession>
<proteinExistence type="predicted"/>